<feature type="transmembrane region" description="Helical" evidence="7">
    <location>
        <begin position="98"/>
        <end position="115"/>
    </location>
</feature>
<evidence type="ECO:0000313" key="10">
    <source>
        <dbReference type="Proteomes" id="UP000541969"/>
    </source>
</evidence>
<feature type="transmembrane region" description="Helical" evidence="7">
    <location>
        <begin position="168"/>
        <end position="187"/>
    </location>
</feature>
<dbReference type="PANTHER" id="PTHR14969:SF62">
    <property type="entry name" value="DECAPRENYLPHOSPHORYL-5-PHOSPHORIBOSE PHOSPHATASE RV3807C-RELATED"/>
    <property type="match status" value="1"/>
</dbReference>
<evidence type="ECO:0000256" key="5">
    <source>
        <dbReference type="ARBA" id="ARBA00022989"/>
    </source>
</evidence>
<keyword evidence="2" id="KW-1003">Cell membrane</keyword>
<evidence type="ECO:0000259" key="8">
    <source>
        <dbReference type="SMART" id="SM00014"/>
    </source>
</evidence>
<dbReference type="EC" id="3.6.1.27" evidence="9"/>
<comment type="subcellular location">
    <subcellularLocation>
        <location evidence="1">Cell membrane</location>
        <topology evidence="1">Multi-pass membrane protein</topology>
    </subcellularLocation>
</comment>
<keyword evidence="6 7" id="KW-0472">Membrane</keyword>
<dbReference type="Proteomes" id="UP000541969">
    <property type="component" value="Unassembled WGS sequence"/>
</dbReference>
<dbReference type="GO" id="GO:0005886">
    <property type="term" value="C:plasma membrane"/>
    <property type="evidence" value="ECO:0007669"/>
    <property type="project" value="UniProtKB-SubCell"/>
</dbReference>
<comment type="caution">
    <text evidence="9">The sequence shown here is derived from an EMBL/GenBank/DDBJ whole genome shotgun (WGS) entry which is preliminary data.</text>
</comment>
<feature type="transmembrane region" description="Helical" evidence="7">
    <location>
        <begin position="16"/>
        <end position="36"/>
    </location>
</feature>
<feature type="domain" description="Phosphatidic acid phosphatase type 2/haloperoxidase" evidence="8">
    <location>
        <begin position="97"/>
        <end position="210"/>
    </location>
</feature>
<dbReference type="InterPro" id="IPR036938">
    <property type="entry name" value="PAP2/HPO_sf"/>
</dbReference>
<evidence type="ECO:0000256" key="3">
    <source>
        <dbReference type="ARBA" id="ARBA00022692"/>
    </source>
</evidence>
<sequence>MEVRPDGASRFPRRGALIAAAACVAVLVVLGIGVATKFGPQLRLDSTVSRALYAGDGRSAVVNDLLQVLTSPGLTVFRVVVLLPVVVWLVLRRLWWTAAWVLTAIVLIAPLTTAVKELVGRVRPDFVNGGARLESLSFPSGHSSGSATLVTVVLVLTWPLLTRTGRRICLGLGIALALLVGLTRMWLGVHFLSDVLGGWALGVAWTLLVAVAFGALPGGRAALPARDRAEVA</sequence>
<keyword evidence="4 9" id="KW-0378">Hydrolase</keyword>
<reference evidence="9 10" key="1">
    <citation type="submission" date="2020-07" db="EMBL/GenBank/DDBJ databases">
        <title>Sequencing the genomes of 1000 actinobacteria strains.</title>
        <authorList>
            <person name="Klenk H.-P."/>
        </authorList>
    </citation>
    <scope>NUCLEOTIDE SEQUENCE [LARGE SCALE GENOMIC DNA]</scope>
    <source>
        <strain evidence="9 10">DSM 104001</strain>
    </source>
</reference>
<name>A0A853CME9_9ACTN</name>
<keyword evidence="3 7" id="KW-0812">Transmembrane</keyword>
<organism evidence="9 10">
    <name type="scientific">Petropleomorpha daqingensis</name>
    <dbReference type="NCBI Taxonomy" id="2026353"/>
    <lineage>
        <taxon>Bacteria</taxon>
        <taxon>Bacillati</taxon>
        <taxon>Actinomycetota</taxon>
        <taxon>Actinomycetes</taxon>
        <taxon>Geodermatophilales</taxon>
        <taxon>Geodermatophilaceae</taxon>
        <taxon>Petropleomorpha</taxon>
    </lineage>
</organism>
<dbReference type="AlphaFoldDB" id="A0A853CME9"/>
<dbReference type="GO" id="GO:0050380">
    <property type="term" value="F:undecaprenyl-diphosphatase activity"/>
    <property type="evidence" value="ECO:0007669"/>
    <property type="project" value="UniProtKB-EC"/>
</dbReference>
<evidence type="ECO:0000256" key="2">
    <source>
        <dbReference type="ARBA" id="ARBA00022475"/>
    </source>
</evidence>
<proteinExistence type="predicted"/>
<dbReference type="SMART" id="SM00014">
    <property type="entry name" value="acidPPc"/>
    <property type="match status" value="1"/>
</dbReference>
<protein>
    <submittedName>
        <fullName evidence="9">Undecaprenyl-diphosphatase</fullName>
        <ecNumber evidence="9">3.6.1.27</ecNumber>
    </submittedName>
</protein>
<feature type="transmembrane region" description="Helical" evidence="7">
    <location>
        <begin position="143"/>
        <end position="161"/>
    </location>
</feature>
<evidence type="ECO:0000256" key="4">
    <source>
        <dbReference type="ARBA" id="ARBA00022801"/>
    </source>
</evidence>
<keyword evidence="10" id="KW-1185">Reference proteome</keyword>
<keyword evidence="5 7" id="KW-1133">Transmembrane helix</keyword>
<dbReference type="PANTHER" id="PTHR14969">
    <property type="entry name" value="SPHINGOSINE-1-PHOSPHATE PHOSPHOHYDROLASE"/>
    <property type="match status" value="1"/>
</dbReference>
<evidence type="ECO:0000256" key="1">
    <source>
        <dbReference type="ARBA" id="ARBA00004651"/>
    </source>
</evidence>
<feature type="transmembrane region" description="Helical" evidence="7">
    <location>
        <begin position="73"/>
        <end position="91"/>
    </location>
</feature>
<dbReference type="Pfam" id="PF01569">
    <property type="entry name" value="PAP2"/>
    <property type="match status" value="1"/>
</dbReference>
<dbReference type="InterPro" id="IPR000326">
    <property type="entry name" value="PAP2/HPO"/>
</dbReference>
<dbReference type="EMBL" id="JACBZT010000001">
    <property type="protein sequence ID" value="NYJ07428.1"/>
    <property type="molecule type" value="Genomic_DNA"/>
</dbReference>
<dbReference type="SUPFAM" id="SSF48317">
    <property type="entry name" value="Acid phosphatase/Vanadium-dependent haloperoxidase"/>
    <property type="match status" value="1"/>
</dbReference>
<dbReference type="RefSeq" id="WP_366489680.1">
    <property type="nucleotide sequence ID" value="NZ_JACBZT010000001.1"/>
</dbReference>
<accession>A0A853CME9</accession>
<dbReference type="Gene3D" id="1.20.144.10">
    <property type="entry name" value="Phosphatidic acid phosphatase type 2/haloperoxidase"/>
    <property type="match status" value="1"/>
</dbReference>
<evidence type="ECO:0000256" key="7">
    <source>
        <dbReference type="SAM" id="Phobius"/>
    </source>
</evidence>
<feature type="transmembrane region" description="Helical" evidence="7">
    <location>
        <begin position="199"/>
        <end position="218"/>
    </location>
</feature>
<evidence type="ECO:0000256" key="6">
    <source>
        <dbReference type="ARBA" id="ARBA00023136"/>
    </source>
</evidence>
<gene>
    <name evidence="9" type="ORF">GGQ55_003706</name>
</gene>
<evidence type="ECO:0000313" key="9">
    <source>
        <dbReference type="EMBL" id="NYJ07428.1"/>
    </source>
</evidence>